<dbReference type="EMBL" id="JALLBG020000243">
    <property type="protein sequence ID" value="KAL3758045.1"/>
    <property type="molecule type" value="Genomic_DNA"/>
</dbReference>
<dbReference type="InterPro" id="IPR049625">
    <property type="entry name" value="Glyco_transf_61_cat"/>
</dbReference>
<feature type="domain" description="Glycosyltransferase 61 catalytic" evidence="2">
    <location>
        <begin position="374"/>
        <end position="505"/>
    </location>
</feature>
<feature type="region of interest" description="Disordered" evidence="1">
    <location>
        <begin position="291"/>
        <end position="311"/>
    </location>
</feature>
<evidence type="ECO:0000313" key="4">
    <source>
        <dbReference type="Proteomes" id="UP001530293"/>
    </source>
</evidence>
<sequence>MVAKDKDGYSKPLGSSSANTTNARVRVNYNYSVGHSSAAGDDGRINEIPEDVLHYSASALSDDDEPLLYVDDDDPFDDWETSTGSFCHVLDNICRPPDNKWFYFTFDKNDDDDDDDTSSNITNKYQPKQPLLTVMDPASKVYINITSSSNTAKLPFSLISKEPYYCTLSSTRTHVVTHGAHSFMMGEYYQRVVLPMLFLMKEYERHVNNSTRRRRRRRRISTQEVQYYHYITKEGYRVEEFESIDIFPSQELYMMGMPYGHGQRLQSWALTDPTNRTCYRRLVFCGYQDESESERQQQQQQQEGNPLSSSAASSSLETILPNIRPFPVIHYNYDCEAQFHTDGTRLANEGCHIWQTLRTSLIENYERNNPYLNNDITAYRKHLIYNALRESISEDVASAFLGEDVSNNHAEVWRIIGLAQRSDNRQWLNINETIAQCNTQFHTNQIVCVKVDGANLPTNFVSNNNNEVLTAVQEQLVMYRSINALIGIHGSHLTQGVLMPSGSVMMEFFQWFPREEWGGVGLWGDGWTNTLTSPTPMGILWHNTDINEVSYTLKRDSVLLCLDKSNHVASNISITYKGDNTTASEEEYCLNVENDPLFRWDRRNFHIRWDIMEKFVETYFQYKLNTSVPEVPLCDDIRQRGEENGFRLYNVMCKGDNGTVSPHRYYLQM</sequence>
<dbReference type="Proteomes" id="UP001530293">
    <property type="component" value="Unassembled WGS sequence"/>
</dbReference>
<feature type="compositionally biased region" description="Low complexity" evidence="1">
    <location>
        <begin position="296"/>
        <end position="311"/>
    </location>
</feature>
<dbReference type="AlphaFoldDB" id="A0ABD3M1X0"/>
<evidence type="ECO:0000313" key="3">
    <source>
        <dbReference type="EMBL" id="KAL3758045.1"/>
    </source>
</evidence>
<reference evidence="3 4" key="1">
    <citation type="submission" date="2024-10" db="EMBL/GenBank/DDBJ databases">
        <title>Updated reference genomes for cyclostephanoid diatoms.</title>
        <authorList>
            <person name="Roberts W.R."/>
            <person name="Alverson A.J."/>
        </authorList>
    </citation>
    <scope>NUCLEOTIDE SEQUENCE [LARGE SCALE GENOMIC DNA]</scope>
    <source>
        <strain evidence="3 4">AJA232-27</strain>
    </source>
</reference>
<dbReference type="Pfam" id="PF04577">
    <property type="entry name" value="Glyco_transf_61"/>
    <property type="match status" value="1"/>
</dbReference>
<name>A0ABD3M1X0_9STRA</name>
<gene>
    <name evidence="3" type="ORF">ACHAWU_004436</name>
</gene>
<protein>
    <recommendedName>
        <fullName evidence="2">Glycosyltransferase 61 catalytic domain-containing protein</fullName>
    </recommendedName>
</protein>
<proteinExistence type="predicted"/>
<comment type="caution">
    <text evidence="3">The sequence shown here is derived from an EMBL/GenBank/DDBJ whole genome shotgun (WGS) entry which is preliminary data.</text>
</comment>
<keyword evidence="4" id="KW-1185">Reference proteome</keyword>
<evidence type="ECO:0000256" key="1">
    <source>
        <dbReference type="SAM" id="MobiDB-lite"/>
    </source>
</evidence>
<accession>A0ABD3M1X0</accession>
<organism evidence="3 4">
    <name type="scientific">Discostella pseudostelligera</name>
    <dbReference type="NCBI Taxonomy" id="259834"/>
    <lineage>
        <taxon>Eukaryota</taxon>
        <taxon>Sar</taxon>
        <taxon>Stramenopiles</taxon>
        <taxon>Ochrophyta</taxon>
        <taxon>Bacillariophyta</taxon>
        <taxon>Coscinodiscophyceae</taxon>
        <taxon>Thalassiosirophycidae</taxon>
        <taxon>Stephanodiscales</taxon>
        <taxon>Stephanodiscaceae</taxon>
        <taxon>Discostella</taxon>
    </lineage>
</organism>
<evidence type="ECO:0000259" key="2">
    <source>
        <dbReference type="Pfam" id="PF04577"/>
    </source>
</evidence>